<feature type="region of interest" description="Disordered" evidence="3">
    <location>
        <begin position="691"/>
        <end position="827"/>
    </location>
</feature>
<keyword evidence="2" id="KW-0175">Coiled coil</keyword>
<feature type="compositionally biased region" description="Basic and acidic residues" evidence="3">
    <location>
        <begin position="809"/>
        <end position="827"/>
    </location>
</feature>
<feature type="compositionally biased region" description="Basic residues" evidence="3">
    <location>
        <begin position="705"/>
        <end position="720"/>
    </location>
</feature>
<organism evidence="7 8">
    <name type="scientific">Actinomortierella ambigua</name>
    <dbReference type="NCBI Taxonomy" id="1343610"/>
    <lineage>
        <taxon>Eukaryota</taxon>
        <taxon>Fungi</taxon>
        <taxon>Fungi incertae sedis</taxon>
        <taxon>Mucoromycota</taxon>
        <taxon>Mortierellomycotina</taxon>
        <taxon>Mortierellomycetes</taxon>
        <taxon>Mortierellales</taxon>
        <taxon>Mortierellaceae</taxon>
        <taxon>Actinomortierella</taxon>
    </lineage>
</organism>
<dbReference type="Pfam" id="PF08628">
    <property type="entry name" value="Nexin_C"/>
    <property type="match status" value="1"/>
</dbReference>
<evidence type="ECO:0000313" key="8">
    <source>
        <dbReference type="Proteomes" id="UP000807716"/>
    </source>
</evidence>
<dbReference type="InterPro" id="IPR003114">
    <property type="entry name" value="Phox_assoc"/>
</dbReference>
<feature type="region of interest" description="Disordered" evidence="3">
    <location>
        <begin position="863"/>
        <end position="913"/>
    </location>
</feature>
<feature type="coiled-coil region" evidence="2">
    <location>
        <begin position="1326"/>
        <end position="1356"/>
    </location>
</feature>
<evidence type="ECO:0000259" key="6">
    <source>
        <dbReference type="PROSITE" id="PS51207"/>
    </source>
</evidence>
<dbReference type="Gene3D" id="1.10.167.10">
    <property type="entry name" value="Regulator of G-protein Signalling 4, domain 2"/>
    <property type="match status" value="1"/>
</dbReference>
<feature type="region of interest" description="Disordered" evidence="3">
    <location>
        <begin position="497"/>
        <end position="566"/>
    </location>
</feature>
<feature type="compositionally biased region" description="Basic and acidic residues" evidence="3">
    <location>
        <begin position="1072"/>
        <end position="1082"/>
    </location>
</feature>
<feature type="compositionally biased region" description="Gly residues" evidence="3">
    <location>
        <begin position="1636"/>
        <end position="1655"/>
    </location>
</feature>
<feature type="region of interest" description="Disordered" evidence="3">
    <location>
        <begin position="2035"/>
        <end position="2057"/>
    </location>
</feature>
<evidence type="ECO:0000259" key="5">
    <source>
        <dbReference type="PROSITE" id="PS50195"/>
    </source>
</evidence>
<dbReference type="GO" id="GO:0035091">
    <property type="term" value="F:phosphatidylinositol binding"/>
    <property type="evidence" value="ECO:0007669"/>
    <property type="project" value="InterPro"/>
</dbReference>
<feature type="compositionally biased region" description="Polar residues" evidence="3">
    <location>
        <begin position="1797"/>
        <end position="1810"/>
    </location>
</feature>
<dbReference type="InterPro" id="IPR036305">
    <property type="entry name" value="RGS_sf"/>
</dbReference>
<dbReference type="PROSITE" id="PS51207">
    <property type="entry name" value="PXA"/>
    <property type="match status" value="1"/>
</dbReference>
<feature type="compositionally biased region" description="Polar residues" evidence="3">
    <location>
        <begin position="724"/>
        <end position="734"/>
    </location>
</feature>
<dbReference type="SUPFAM" id="SSF48097">
    <property type="entry name" value="Regulator of G-protein signaling, RGS"/>
    <property type="match status" value="1"/>
</dbReference>
<name>A0A9P6Q8J9_9FUNG</name>
<dbReference type="InterPro" id="IPR001683">
    <property type="entry name" value="PX_dom"/>
</dbReference>
<feature type="compositionally biased region" description="Low complexity" evidence="3">
    <location>
        <begin position="1598"/>
        <end position="1615"/>
    </location>
</feature>
<dbReference type="SMART" id="SM00313">
    <property type="entry name" value="PXA"/>
    <property type="match status" value="1"/>
</dbReference>
<evidence type="ECO:0000313" key="7">
    <source>
        <dbReference type="EMBL" id="KAG0263011.1"/>
    </source>
</evidence>
<dbReference type="InterPro" id="IPR036871">
    <property type="entry name" value="PX_dom_sf"/>
</dbReference>
<gene>
    <name evidence="7" type="primary">MDM1</name>
    <name evidence="7" type="ORF">DFQ27_002006</name>
</gene>
<dbReference type="PROSITE" id="PS50132">
    <property type="entry name" value="RGS"/>
    <property type="match status" value="1"/>
</dbReference>
<dbReference type="InterPro" id="IPR016137">
    <property type="entry name" value="RGS"/>
</dbReference>
<feature type="compositionally biased region" description="Gly residues" evidence="3">
    <location>
        <begin position="1674"/>
        <end position="1687"/>
    </location>
</feature>
<dbReference type="OrthoDB" id="120967at2759"/>
<feature type="region of interest" description="Disordered" evidence="3">
    <location>
        <begin position="602"/>
        <end position="630"/>
    </location>
</feature>
<feature type="compositionally biased region" description="Polar residues" evidence="3">
    <location>
        <begin position="1116"/>
        <end position="1131"/>
    </location>
</feature>
<dbReference type="PANTHER" id="PTHR22775">
    <property type="entry name" value="SORTING NEXIN"/>
    <property type="match status" value="1"/>
</dbReference>
<feature type="compositionally biased region" description="Pro residues" evidence="3">
    <location>
        <begin position="735"/>
        <end position="753"/>
    </location>
</feature>
<dbReference type="SMART" id="SM00312">
    <property type="entry name" value="PX"/>
    <property type="match status" value="1"/>
</dbReference>
<dbReference type="PROSITE" id="PS50195">
    <property type="entry name" value="PX"/>
    <property type="match status" value="1"/>
</dbReference>
<feature type="compositionally biased region" description="Low complexity" evidence="3">
    <location>
        <begin position="1780"/>
        <end position="1796"/>
    </location>
</feature>
<feature type="compositionally biased region" description="Polar residues" evidence="3">
    <location>
        <begin position="1616"/>
        <end position="1627"/>
    </location>
</feature>
<feature type="compositionally biased region" description="Low complexity" evidence="3">
    <location>
        <begin position="785"/>
        <end position="801"/>
    </location>
</feature>
<sequence>MVSALFGSTTLSRLASLLLAAPIVFILCLVTLATSNIVFSVLYSRRQQQQQEKQQQQNASTKTATSTRQPGQAHRHAFHSLRPAYFSRPVAWSAIEKRRKQEQAAKYRTPIADTMPQLSEAIDTVIELILRDYVTGWMRAITVETVIQQRIEELLRMVLLKLKQRVMHLDLTQLMVMDLVPKITSHVNDFRKAEMHLRGNRLERKLTASDELDLLVASQFRQGKLHRAISSTSTSTVASEEAYLRVIVQAVLPTLIPPNEAHSLVLSTLLREILVGAVLRPVMEILSDPDYWNQNVDLYAGKAIREQNMVKKLREALKQHADSLDYDPKGLAPSQGGEGAGETRDVHGKGDLHSFEDFLKMIKRCDSLLDVKRIRNTIMIQIRKKKTLIAGRERDEIVNGSKVEDTIVYINKLDIAKRHAEKRIEALGGPAYSKRRTKEYTPSIRGASSAINLETVLTNPTGLSYFMEFQDRRNIMNELQFWLLIESLNIKAETHDMSDASLDSQSRESKSDSIKTGAVSYKSTAALPPSMPPTPSTIASNKEGQGVGSEQEPSTMTTTTETSDTLREDVRMIYEMYFAEAAPRRVRVDPAVIETIRAYGFVPSPSPNDPSTTTTPNTKVSSTRSAASVPLQEESNGAAAAAAAAVVRQYLLHAQKQVFELMLTRDYPEFSKSDLYYKFVASYQALLAESREGGGSQDGYDHHDLHSHHHHHHPQQHQHYPHSEPTTPIAQRTQPPLPTPLPPPPPPPPPPPAVSQHPHRSSLLSALNLGSPERRRETRNSADPSMSNTTGTTTKRSSTGSFLEIFGIGREKDRERERERERTAFFDEHGPAALRRALLSVAPPSITKTASSLSSAVPAAVVPSSSADHSSRGGVGGSSNNNSSMTNPKSSTEETATNGLLPPPPPRGRLQPAAPIPSVVAAVAAAPLSRSRSMGSLKGVEEGSENSSTCSGSGSGSSSSRRKLSVRAERSSTMMSGDDPRDPPAGHASTSGTGDGGAAAPRLSDSLLLELERQGTKLTADGYDDDEELEGGKFPAGVAARIANRKPSGIDAVEAALSSILQTEGQHDDDDDNRRRRQDQDHHRHSSRKSGSTNNKPGGPQAIKGGRGEGEEAVQDGSNTMMTTPSFATATEDSHLMRWGSTRSKRKKNSLRIVTPDDEAAAAASTAAAVSQGSVNVKEPTVVVSTTSTKGSSSRSPKTDDRVIRIKPRSPGSGDRPRSSLTASLEFHHQQPLQTLLEQEQEQAPSSPVEHDGVGSQESPTAAMSPGPFSATEPEGDDDSESESDSEEDMPGGGGDRRRSRSRRRREDEENVHRAAPGDLLLATRIQKLRLDIENVKKQEQIVEALMQKAERQGRQNQLWILKKSKSALRREIHSMEYQKTQYEVQEAENMIMPGRSTLSITSSTVGHDGSKEFALYVIEVHQMAQDGSFASGWVIARRYSEFFALHQVLKEKFPMVKQFELPGKRGFLKLQKSFVESRRIGLERYLRQLIRHEDICQSQELRSFLSQENIALPQFSSTSSSSNASTSSLLLAATASLPSVTLPSSPSASSSTAAAAGVAPSTSVLGPSLFGNDSTRQQEPSSASTDSTPRASGHGRSMTQSQSGSSSFSFEQLFHSNPLSNASANHHSSKEHAARGGGGGGTGAGVGVGDGGVRGSEVGSRGVVSLDLDRGTRGGGGGGGGGAGEGAESGFMKHIYQTVSEGIDDMFSGGPPTVLGNITKQLGNQMMQFSLESDDHDDDRRRQQQQQQTANGIHRRLHFSTNGPSNRRSHDGGGGGGVATATTMTPGAVSSSSSSRPTNLGRQRSLTDSRVYSQAKLEGQPHLLPLMTVAGLGSVGGGSGSSSNNYNNGQGGHGPAAAAGGSTMAAVESVTAGAGVGAAAAAATVGAATSTTTATIVETMNVQGQPTMTVVGEEAEGVTTFTEPLCDLFIELFELKEKNNWLRRQAVVIILQQVLGGTIERKLRDMIKAYVEESMLTFYVCKLRDTLWPPPSPPPSSVVVEEGYEVVGREWTTMGGGNGAAAAAAAATAAMDSATLPQKAKPRVPRTPEQKTLTRDQASRKLSEFLPDLLGNMVGHQNARRGARRLFAAFQNRRLNQQLVYTALDEVVAALWPELVVSVDQCGIHLKQPSSTPKAKD</sequence>
<proteinExistence type="inferred from homology"/>
<feature type="compositionally biased region" description="Low complexity" evidence="3">
    <location>
        <begin position="878"/>
        <end position="890"/>
    </location>
</feature>
<feature type="region of interest" description="Disordered" evidence="3">
    <location>
        <begin position="1734"/>
        <end position="1810"/>
    </location>
</feature>
<feature type="compositionally biased region" description="Low complexity" evidence="3">
    <location>
        <begin position="1177"/>
        <end position="1196"/>
    </location>
</feature>
<feature type="compositionally biased region" description="Low complexity" evidence="3">
    <location>
        <begin position="1656"/>
        <end position="1666"/>
    </location>
</feature>
<dbReference type="EMBL" id="JAAAJB010000171">
    <property type="protein sequence ID" value="KAG0263011.1"/>
    <property type="molecule type" value="Genomic_DNA"/>
</dbReference>
<comment type="similarity">
    <text evidence="1">Belongs to the sorting nexin family.</text>
</comment>
<evidence type="ECO:0000256" key="3">
    <source>
        <dbReference type="SAM" id="MobiDB-lite"/>
    </source>
</evidence>
<feature type="compositionally biased region" description="Low complexity" evidence="3">
    <location>
        <begin position="549"/>
        <end position="563"/>
    </location>
</feature>
<dbReference type="Gene3D" id="3.30.1520.10">
    <property type="entry name" value="Phox-like domain"/>
    <property type="match status" value="1"/>
</dbReference>
<comment type="caution">
    <text evidence="7">The sequence shown here is derived from an EMBL/GenBank/DDBJ whole genome shotgun (WGS) entry which is preliminary data.</text>
</comment>
<dbReference type="Proteomes" id="UP000807716">
    <property type="component" value="Unassembled WGS sequence"/>
</dbReference>
<feature type="compositionally biased region" description="Low complexity" evidence="3">
    <location>
        <begin position="945"/>
        <end position="959"/>
    </location>
</feature>
<dbReference type="InterPro" id="IPR013937">
    <property type="entry name" value="Sorting_nexin_C"/>
</dbReference>
<feature type="compositionally biased region" description="Low complexity" evidence="3">
    <location>
        <begin position="985"/>
        <end position="1001"/>
    </location>
</feature>
<feature type="region of interest" description="Disordered" evidence="3">
    <location>
        <begin position="1838"/>
        <end position="1860"/>
    </location>
</feature>
<feature type="compositionally biased region" description="Polar residues" evidence="3">
    <location>
        <begin position="58"/>
        <end position="70"/>
    </location>
</feature>
<evidence type="ECO:0000256" key="2">
    <source>
        <dbReference type="SAM" id="Coils"/>
    </source>
</evidence>
<feature type="compositionally biased region" description="Acidic residues" evidence="3">
    <location>
        <begin position="1274"/>
        <end position="1290"/>
    </location>
</feature>
<evidence type="ECO:0000256" key="1">
    <source>
        <dbReference type="ARBA" id="ARBA00010883"/>
    </source>
</evidence>
<feature type="compositionally biased region" description="Low complexity" evidence="3">
    <location>
        <begin position="609"/>
        <end position="623"/>
    </location>
</feature>
<protein>
    <submittedName>
        <fullName evidence="7">Intermediate filament protein</fullName>
    </submittedName>
</protein>
<feature type="domain" description="RGS" evidence="4">
    <location>
        <begin position="452"/>
        <end position="680"/>
    </location>
</feature>
<accession>A0A9P6Q8J9</accession>
<dbReference type="InterPro" id="IPR044926">
    <property type="entry name" value="RGS_subdomain_2"/>
</dbReference>
<evidence type="ECO:0000259" key="4">
    <source>
        <dbReference type="PROSITE" id="PS50132"/>
    </source>
</evidence>
<feature type="compositionally biased region" description="Basic and acidic residues" evidence="3">
    <location>
        <begin position="2047"/>
        <end position="2057"/>
    </location>
</feature>
<dbReference type="Pfam" id="PF00787">
    <property type="entry name" value="PX"/>
    <property type="match status" value="1"/>
</dbReference>
<feature type="compositionally biased region" description="Polar residues" evidence="3">
    <location>
        <begin position="1572"/>
        <end position="1591"/>
    </location>
</feature>
<feature type="domain" description="PXA" evidence="6">
    <location>
        <begin position="115"/>
        <end position="304"/>
    </location>
</feature>
<dbReference type="PANTHER" id="PTHR22775:SF3">
    <property type="entry name" value="SORTING NEXIN-13"/>
    <property type="match status" value="1"/>
</dbReference>
<feature type="region of interest" description="Disordered" evidence="3">
    <location>
        <begin position="52"/>
        <end position="73"/>
    </location>
</feature>
<feature type="region of interest" description="Disordered" evidence="3">
    <location>
        <begin position="1168"/>
        <end position="1222"/>
    </location>
</feature>
<feature type="domain" description="PX" evidence="5">
    <location>
        <begin position="1395"/>
        <end position="1513"/>
    </location>
</feature>
<keyword evidence="8" id="KW-1185">Reference proteome</keyword>
<dbReference type="Pfam" id="PF02194">
    <property type="entry name" value="PXA"/>
    <property type="match status" value="1"/>
</dbReference>
<feature type="region of interest" description="Disordered" evidence="3">
    <location>
        <begin position="1238"/>
        <end position="1313"/>
    </location>
</feature>
<feature type="region of interest" description="Disordered" evidence="3">
    <location>
        <begin position="324"/>
        <end position="348"/>
    </location>
</feature>
<feature type="region of interest" description="Disordered" evidence="3">
    <location>
        <begin position="1566"/>
        <end position="1687"/>
    </location>
</feature>
<feature type="region of interest" description="Disordered" evidence="3">
    <location>
        <begin position="1062"/>
        <end position="1152"/>
    </location>
</feature>
<reference evidence="7" key="1">
    <citation type="journal article" date="2020" name="Fungal Divers.">
        <title>Resolving the Mortierellaceae phylogeny through synthesis of multi-gene phylogenetics and phylogenomics.</title>
        <authorList>
            <person name="Vandepol N."/>
            <person name="Liber J."/>
            <person name="Desiro A."/>
            <person name="Na H."/>
            <person name="Kennedy M."/>
            <person name="Barry K."/>
            <person name="Grigoriev I.V."/>
            <person name="Miller A.N."/>
            <person name="O'Donnell K."/>
            <person name="Stajich J.E."/>
            <person name="Bonito G."/>
        </authorList>
    </citation>
    <scope>NUCLEOTIDE SEQUENCE</scope>
    <source>
        <strain evidence="7">BC1065</strain>
    </source>
</reference>
<dbReference type="SUPFAM" id="SSF64268">
    <property type="entry name" value="PX domain"/>
    <property type="match status" value="1"/>
</dbReference>
<feature type="region of interest" description="Disordered" evidence="3">
    <location>
        <begin position="931"/>
        <end position="1001"/>
    </location>
</feature>